<dbReference type="InterPro" id="IPR011875">
    <property type="entry name" value="M1P_synthase"/>
</dbReference>
<dbReference type="PANTHER" id="PTHR45947">
    <property type="entry name" value="SULFOQUINOVOSYL TRANSFERASE SQD2"/>
    <property type="match status" value="1"/>
</dbReference>
<dbReference type="NCBIfam" id="TIGR02149">
    <property type="entry name" value="glgA_Coryne"/>
    <property type="match status" value="1"/>
</dbReference>
<keyword evidence="1" id="KW-0328">Glycosyltransferase</keyword>
<dbReference type="InterPro" id="IPR028098">
    <property type="entry name" value="Glyco_trans_4-like_N"/>
</dbReference>
<sequence length="393" mass="42630">MRVDLLTREFPPHVYGGAGIHVENLAHHLRPHLDLRVHCFADASESEGVVGHPVTADFADANPAMQALSVSVSMANAVRGASLVHSHTWYTNFAGRTAAALYGIPHVVTAHSLEPRRPWKAEQLGRGYRLSASMERDAFLGADRVIAVSHAMAADLAETYPRIDGDRVTVVHNGIDAVRYAPDPHTDELELLGVRTDRRIVVCVARITPQKGLRHLLRMAEFLPADAQLVIVAEAADTPRQRHVFGEAVAALRAKGIAVVWISRPTPRRALVQLLSHAAVFVCPSVYEPLGIVNLEAMACGAPVVATATGGIPEVVEDGETGFLVPLEAAPGGRGEPRDPEVFVKEFAARVNSLLADPQSARRMGEAGRRRVLSRFSWAEKADRVRKVYAEVS</sequence>
<feature type="domain" description="Glycosyltransferase subfamily 4-like N-terminal" evidence="4">
    <location>
        <begin position="15"/>
        <end position="177"/>
    </location>
</feature>
<keyword evidence="2" id="KW-0808">Transferase</keyword>
<dbReference type="Pfam" id="PF00534">
    <property type="entry name" value="Glycos_transf_1"/>
    <property type="match status" value="1"/>
</dbReference>
<protein>
    <submittedName>
        <fullName evidence="5">Glycogen synthase</fullName>
    </submittedName>
</protein>
<dbReference type="EMBL" id="AP035884">
    <property type="protein sequence ID" value="BFP51295.1"/>
    <property type="molecule type" value="Genomic_DNA"/>
</dbReference>
<dbReference type="RefSeq" id="WP_408053405.1">
    <property type="nucleotide sequence ID" value="NZ_AP035884.1"/>
</dbReference>
<feature type="domain" description="Glycosyl transferase family 1" evidence="3">
    <location>
        <begin position="193"/>
        <end position="371"/>
    </location>
</feature>
<dbReference type="SUPFAM" id="SSF53756">
    <property type="entry name" value="UDP-Glycosyltransferase/glycogen phosphorylase"/>
    <property type="match status" value="1"/>
</dbReference>
<evidence type="ECO:0000256" key="2">
    <source>
        <dbReference type="ARBA" id="ARBA00022679"/>
    </source>
</evidence>
<proteinExistence type="predicted"/>
<dbReference type="GO" id="GO:0016757">
    <property type="term" value="F:glycosyltransferase activity"/>
    <property type="evidence" value="ECO:0007669"/>
    <property type="project" value="UniProtKB-KW"/>
</dbReference>
<organism evidence="5">
    <name type="scientific">Streptomyces sp. CMC78</name>
    <dbReference type="NCBI Taxonomy" id="3231512"/>
    <lineage>
        <taxon>Bacteria</taxon>
        <taxon>Bacillati</taxon>
        <taxon>Actinomycetota</taxon>
        <taxon>Actinomycetes</taxon>
        <taxon>Kitasatosporales</taxon>
        <taxon>Streptomycetaceae</taxon>
        <taxon>Streptomyces</taxon>
    </lineage>
</organism>
<evidence type="ECO:0000256" key="1">
    <source>
        <dbReference type="ARBA" id="ARBA00022676"/>
    </source>
</evidence>
<accession>A0AB33KIF5</accession>
<dbReference type="PANTHER" id="PTHR45947:SF3">
    <property type="entry name" value="SULFOQUINOVOSYL TRANSFERASE SQD2"/>
    <property type="match status" value="1"/>
</dbReference>
<evidence type="ECO:0000313" key="5">
    <source>
        <dbReference type="EMBL" id="BFP51295.1"/>
    </source>
</evidence>
<evidence type="ECO:0000259" key="3">
    <source>
        <dbReference type="Pfam" id="PF00534"/>
    </source>
</evidence>
<gene>
    <name evidence="5" type="primary">glgA_3</name>
    <name evidence="5" type="ORF">SCMC78_11020</name>
</gene>
<dbReference type="CDD" id="cd03801">
    <property type="entry name" value="GT4_PimA-like"/>
    <property type="match status" value="1"/>
</dbReference>
<dbReference type="KEGG" id="stcm:SCMC78_11020"/>
<dbReference type="Gene3D" id="3.40.50.2000">
    <property type="entry name" value="Glycogen Phosphorylase B"/>
    <property type="match status" value="2"/>
</dbReference>
<dbReference type="AlphaFoldDB" id="A0AB33KIF5"/>
<dbReference type="Pfam" id="PF13439">
    <property type="entry name" value="Glyco_transf_4"/>
    <property type="match status" value="1"/>
</dbReference>
<dbReference type="InterPro" id="IPR050194">
    <property type="entry name" value="Glycosyltransferase_grp1"/>
</dbReference>
<evidence type="ECO:0000259" key="4">
    <source>
        <dbReference type="Pfam" id="PF13439"/>
    </source>
</evidence>
<dbReference type="InterPro" id="IPR001296">
    <property type="entry name" value="Glyco_trans_1"/>
</dbReference>
<dbReference type="GO" id="GO:1901137">
    <property type="term" value="P:carbohydrate derivative biosynthetic process"/>
    <property type="evidence" value="ECO:0007669"/>
    <property type="project" value="UniProtKB-ARBA"/>
</dbReference>
<reference evidence="5" key="1">
    <citation type="submission" date="2024-07" db="EMBL/GenBank/DDBJ databases">
        <title>Complete genome sequences of cellulolytic bacteria, Kitasatospora sp. CMC57 and Streptomyces sp. CMC78, isolated from Japanese agricultural soil.</title>
        <authorList>
            <person name="Hashimoto T."/>
            <person name="Ito M."/>
            <person name="Iwamoto M."/>
            <person name="Fukahori D."/>
            <person name="Shoda T."/>
            <person name="Sakoda M."/>
            <person name="Morohoshi T."/>
            <person name="Mitsuboshi M."/>
            <person name="Nishizawa T."/>
        </authorList>
    </citation>
    <scope>NUCLEOTIDE SEQUENCE</scope>
    <source>
        <strain evidence="5">CMC78</strain>
    </source>
</reference>
<name>A0AB33KIF5_9ACTN</name>
<dbReference type="GO" id="GO:0009250">
    <property type="term" value="P:glucan biosynthetic process"/>
    <property type="evidence" value="ECO:0007669"/>
    <property type="project" value="InterPro"/>
</dbReference>